<dbReference type="AlphaFoldDB" id="A0A2I0VFR3"/>
<evidence type="ECO:0000256" key="1">
    <source>
        <dbReference type="SAM" id="MobiDB-lite"/>
    </source>
</evidence>
<reference evidence="3 4" key="1">
    <citation type="journal article" date="2016" name="Sci. Rep.">
        <title>The Dendrobium catenatum Lindl. genome sequence provides insights into polysaccharide synthase, floral development and adaptive evolution.</title>
        <authorList>
            <person name="Zhang G.Q."/>
            <person name="Xu Q."/>
            <person name="Bian C."/>
            <person name="Tsai W.C."/>
            <person name="Yeh C.M."/>
            <person name="Liu K.W."/>
            <person name="Yoshida K."/>
            <person name="Zhang L.S."/>
            <person name="Chang S.B."/>
            <person name="Chen F."/>
            <person name="Shi Y."/>
            <person name="Su Y.Y."/>
            <person name="Zhang Y.Q."/>
            <person name="Chen L.J."/>
            <person name="Yin Y."/>
            <person name="Lin M."/>
            <person name="Huang H."/>
            <person name="Deng H."/>
            <person name="Wang Z.W."/>
            <person name="Zhu S.L."/>
            <person name="Zhao X."/>
            <person name="Deng C."/>
            <person name="Niu S.C."/>
            <person name="Huang J."/>
            <person name="Wang M."/>
            <person name="Liu G.H."/>
            <person name="Yang H.J."/>
            <person name="Xiao X.J."/>
            <person name="Hsiao Y.Y."/>
            <person name="Wu W.L."/>
            <person name="Chen Y.Y."/>
            <person name="Mitsuda N."/>
            <person name="Ohme-Takagi M."/>
            <person name="Luo Y.B."/>
            <person name="Van de Peer Y."/>
            <person name="Liu Z.J."/>
        </authorList>
    </citation>
    <scope>NUCLEOTIDE SEQUENCE [LARGE SCALE GENOMIC DNA]</scope>
    <source>
        <tissue evidence="3">The whole plant</tissue>
    </source>
</reference>
<keyword evidence="4" id="KW-1185">Reference proteome</keyword>
<evidence type="ECO:0000313" key="4">
    <source>
        <dbReference type="Proteomes" id="UP000233837"/>
    </source>
</evidence>
<accession>A0A2I0VFR3</accession>
<sequence>MSCQNSMKQRGVVRGVWLATISGAERALLSLREKAQAAACRQIKVAPALHHATIASTRAGFTCSSLSLPRPSGFSAFVRGKGTVVGIKDQGRLAAAISLWIEKQISITKKPDCRRGCDDPSKSPCPPHSSSSVRMVSQQTITNAINSMGIITILLIIYLIKRYAKNKPEITVEL</sequence>
<dbReference type="EMBL" id="KZ503683">
    <property type="protein sequence ID" value="PKU62266.1"/>
    <property type="molecule type" value="Genomic_DNA"/>
</dbReference>
<keyword evidence="2" id="KW-0472">Membrane</keyword>
<gene>
    <name evidence="3" type="ORF">MA16_Dca020971</name>
</gene>
<organism evidence="3 4">
    <name type="scientific">Dendrobium catenatum</name>
    <dbReference type="NCBI Taxonomy" id="906689"/>
    <lineage>
        <taxon>Eukaryota</taxon>
        <taxon>Viridiplantae</taxon>
        <taxon>Streptophyta</taxon>
        <taxon>Embryophyta</taxon>
        <taxon>Tracheophyta</taxon>
        <taxon>Spermatophyta</taxon>
        <taxon>Magnoliopsida</taxon>
        <taxon>Liliopsida</taxon>
        <taxon>Asparagales</taxon>
        <taxon>Orchidaceae</taxon>
        <taxon>Epidendroideae</taxon>
        <taxon>Malaxideae</taxon>
        <taxon>Dendrobiinae</taxon>
        <taxon>Dendrobium</taxon>
    </lineage>
</organism>
<proteinExistence type="predicted"/>
<feature type="region of interest" description="Disordered" evidence="1">
    <location>
        <begin position="112"/>
        <end position="132"/>
    </location>
</feature>
<evidence type="ECO:0000256" key="2">
    <source>
        <dbReference type="SAM" id="Phobius"/>
    </source>
</evidence>
<feature type="compositionally biased region" description="Basic and acidic residues" evidence="1">
    <location>
        <begin position="112"/>
        <end position="121"/>
    </location>
</feature>
<keyword evidence="2" id="KW-1133">Transmembrane helix</keyword>
<feature type="transmembrane region" description="Helical" evidence="2">
    <location>
        <begin position="141"/>
        <end position="160"/>
    </location>
</feature>
<evidence type="ECO:0000313" key="3">
    <source>
        <dbReference type="EMBL" id="PKU62266.1"/>
    </source>
</evidence>
<keyword evidence="2" id="KW-0812">Transmembrane</keyword>
<reference evidence="3 4" key="2">
    <citation type="journal article" date="2017" name="Nature">
        <title>The Apostasia genome and the evolution of orchids.</title>
        <authorList>
            <person name="Zhang G.Q."/>
            <person name="Liu K.W."/>
            <person name="Li Z."/>
            <person name="Lohaus R."/>
            <person name="Hsiao Y.Y."/>
            <person name="Niu S.C."/>
            <person name="Wang J.Y."/>
            <person name="Lin Y.C."/>
            <person name="Xu Q."/>
            <person name="Chen L.J."/>
            <person name="Yoshida K."/>
            <person name="Fujiwara S."/>
            <person name="Wang Z.W."/>
            <person name="Zhang Y.Q."/>
            <person name="Mitsuda N."/>
            <person name="Wang M."/>
            <person name="Liu G.H."/>
            <person name="Pecoraro L."/>
            <person name="Huang H.X."/>
            <person name="Xiao X.J."/>
            <person name="Lin M."/>
            <person name="Wu X.Y."/>
            <person name="Wu W.L."/>
            <person name="Chen Y.Y."/>
            <person name="Chang S.B."/>
            <person name="Sakamoto S."/>
            <person name="Ohme-Takagi M."/>
            <person name="Yagi M."/>
            <person name="Zeng S.J."/>
            <person name="Shen C.Y."/>
            <person name="Yeh C.M."/>
            <person name="Luo Y.B."/>
            <person name="Tsai W.C."/>
            <person name="Van de Peer Y."/>
            <person name="Liu Z.J."/>
        </authorList>
    </citation>
    <scope>NUCLEOTIDE SEQUENCE [LARGE SCALE GENOMIC DNA]</scope>
    <source>
        <tissue evidence="3">The whole plant</tissue>
    </source>
</reference>
<protein>
    <submittedName>
        <fullName evidence="3">Uncharacterized protein</fullName>
    </submittedName>
</protein>
<dbReference type="Proteomes" id="UP000233837">
    <property type="component" value="Unassembled WGS sequence"/>
</dbReference>
<name>A0A2I0VFR3_9ASPA</name>